<feature type="transmembrane region" description="Helical" evidence="5">
    <location>
        <begin position="160"/>
        <end position="186"/>
    </location>
</feature>
<evidence type="ECO:0000256" key="1">
    <source>
        <dbReference type="ARBA" id="ARBA00004141"/>
    </source>
</evidence>
<feature type="signal peptide" evidence="6">
    <location>
        <begin position="1"/>
        <end position="25"/>
    </location>
</feature>
<gene>
    <name evidence="7" type="ORF">SCHPADRAFT_837850</name>
</gene>
<dbReference type="InParanoid" id="A0A0H2R472"/>
<dbReference type="GO" id="GO:0005886">
    <property type="term" value="C:plasma membrane"/>
    <property type="evidence" value="ECO:0007669"/>
    <property type="project" value="InterPro"/>
</dbReference>
<sequence length="196" mass="21147">MSFAAATGLFCTLVALVLLIVVSVSVPRVDDISFLKFEPVLNSAQTIRFGVFGYTGSDTSVGYHFPEFAVSDSSPFTGNYFHVLTGFLILHPIAAGLCALSFVFGICGLSNCIAEVFMTVVNAVSCIVTFVALCIDLGFWTYVRHKLHEEGIPAELSNCIWLTLAAFIVLLLGIIFGACGSVAVCFGRVSDRVRRR</sequence>
<name>A0A0H2R472_9AGAM</name>
<dbReference type="GO" id="GO:0032153">
    <property type="term" value="C:cell division site"/>
    <property type="evidence" value="ECO:0007669"/>
    <property type="project" value="TreeGrafter"/>
</dbReference>
<dbReference type="PANTHER" id="PTHR28013">
    <property type="entry name" value="PROTEIN DCV1-RELATED"/>
    <property type="match status" value="1"/>
</dbReference>
<protein>
    <submittedName>
        <fullName evidence="7">Pali-domain-containing protein</fullName>
    </submittedName>
</protein>
<evidence type="ECO:0000256" key="3">
    <source>
        <dbReference type="ARBA" id="ARBA00022989"/>
    </source>
</evidence>
<evidence type="ECO:0000256" key="5">
    <source>
        <dbReference type="SAM" id="Phobius"/>
    </source>
</evidence>
<dbReference type="Proteomes" id="UP000053477">
    <property type="component" value="Unassembled WGS sequence"/>
</dbReference>
<feature type="transmembrane region" description="Helical" evidence="5">
    <location>
        <begin position="80"/>
        <end position="104"/>
    </location>
</feature>
<dbReference type="OrthoDB" id="2354757at2759"/>
<dbReference type="Pfam" id="PF06687">
    <property type="entry name" value="SUR7"/>
    <property type="match status" value="1"/>
</dbReference>
<evidence type="ECO:0000313" key="7">
    <source>
        <dbReference type="EMBL" id="KLO06624.1"/>
    </source>
</evidence>
<reference evidence="7 8" key="1">
    <citation type="submission" date="2015-04" db="EMBL/GenBank/DDBJ databases">
        <title>Complete genome sequence of Schizopora paradoxa KUC8140, a cosmopolitan wood degrader in East Asia.</title>
        <authorList>
            <consortium name="DOE Joint Genome Institute"/>
            <person name="Min B."/>
            <person name="Park H."/>
            <person name="Jang Y."/>
            <person name="Kim J.-J."/>
            <person name="Kim K.H."/>
            <person name="Pangilinan J."/>
            <person name="Lipzen A."/>
            <person name="Riley R."/>
            <person name="Grigoriev I.V."/>
            <person name="Spatafora J.W."/>
            <person name="Choi I.-G."/>
        </authorList>
    </citation>
    <scope>NUCLEOTIDE SEQUENCE [LARGE SCALE GENOMIC DNA]</scope>
    <source>
        <strain evidence="7 8">KUC8140</strain>
    </source>
</reference>
<keyword evidence="3 5" id="KW-1133">Transmembrane helix</keyword>
<evidence type="ECO:0000256" key="6">
    <source>
        <dbReference type="SAM" id="SignalP"/>
    </source>
</evidence>
<dbReference type="STRING" id="27342.A0A0H2R472"/>
<keyword evidence="4 5" id="KW-0472">Membrane</keyword>
<dbReference type="GO" id="GO:0035838">
    <property type="term" value="C:growing cell tip"/>
    <property type="evidence" value="ECO:0007669"/>
    <property type="project" value="TreeGrafter"/>
</dbReference>
<keyword evidence="2 5" id="KW-0812">Transmembrane</keyword>
<evidence type="ECO:0000256" key="4">
    <source>
        <dbReference type="ARBA" id="ARBA00023136"/>
    </source>
</evidence>
<dbReference type="AlphaFoldDB" id="A0A0H2R472"/>
<dbReference type="InterPro" id="IPR051380">
    <property type="entry name" value="pH-response_reg_palI/RIM9"/>
</dbReference>
<dbReference type="PANTHER" id="PTHR28013:SF3">
    <property type="entry name" value="PROTEIN DCV1-RELATED"/>
    <property type="match status" value="1"/>
</dbReference>
<keyword evidence="8" id="KW-1185">Reference proteome</keyword>
<feature type="chain" id="PRO_5005201551" evidence="6">
    <location>
        <begin position="26"/>
        <end position="196"/>
    </location>
</feature>
<keyword evidence="6" id="KW-0732">Signal</keyword>
<dbReference type="EMBL" id="KQ086192">
    <property type="protein sequence ID" value="KLO06624.1"/>
    <property type="molecule type" value="Genomic_DNA"/>
</dbReference>
<organism evidence="7 8">
    <name type="scientific">Schizopora paradoxa</name>
    <dbReference type="NCBI Taxonomy" id="27342"/>
    <lineage>
        <taxon>Eukaryota</taxon>
        <taxon>Fungi</taxon>
        <taxon>Dikarya</taxon>
        <taxon>Basidiomycota</taxon>
        <taxon>Agaricomycotina</taxon>
        <taxon>Agaricomycetes</taxon>
        <taxon>Hymenochaetales</taxon>
        <taxon>Schizoporaceae</taxon>
        <taxon>Schizopora</taxon>
    </lineage>
</organism>
<feature type="transmembrane region" description="Helical" evidence="5">
    <location>
        <begin position="116"/>
        <end position="140"/>
    </location>
</feature>
<comment type="subcellular location">
    <subcellularLocation>
        <location evidence="1">Membrane</location>
        <topology evidence="1">Multi-pass membrane protein</topology>
    </subcellularLocation>
</comment>
<proteinExistence type="predicted"/>
<evidence type="ECO:0000313" key="8">
    <source>
        <dbReference type="Proteomes" id="UP000053477"/>
    </source>
</evidence>
<accession>A0A0H2R472</accession>
<evidence type="ECO:0000256" key="2">
    <source>
        <dbReference type="ARBA" id="ARBA00022692"/>
    </source>
</evidence>
<dbReference type="InterPro" id="IPR009571">
    <property type="entry name" value="SUR7/Rim9-like_fungi"/>
</dbReference>